<evidence type="ECO:0000313" key="4">
    <source>
        <dbReference type="EMBL" id="KAL3821825.1"/>
    </source>
</evidence>
<sequence>MGRTPAVASEEMNHYEVLEINKDAEFIDIKKAYRRLALKHHPDRNNGSDESTAKFKQISQAYTILSDPKARRNYDLSLKNPSTSVSTTTSLQKHAVGEQRDPFQQFDDLFRNDPFFSESFQNIDDAFAKRFHDTRDDRKCDDHNGADDDIDETAVCKSVGSIFSCAGMGLPSKKKQKVSWTQWLMNKLGIELSVTSYSHGPDGSLVASAYSSKPTGTYTNKTSRTYVENGRRVTIISVEKDGNTIEDKLIEGKMIERKVNGMAEVSSLEH</sequence>
<proteinExistence type="predicted"/>
<evidence type="ECO:0000313" key="5">
    <source>
        <dbReference type="Proteomes" id="UP001530377"/>
    </source>
</evidence>
<reference evidence="4 5" key="1">
    <citation type="submission" date="2024-10" db="EMBL/GenBank/DDBJ databases">
        <title>Updated reference genomes for cyclostephanoid diatoms.</title>
        <authorList>
            <person name="Roberts W.R."/>
            <person name="Alverson A.J."/>
        </authorList>
    </citation>
    <scope>NUCLEOTIDE SEQUENCE [LARGE SCALE GENOMIC DNA]</scope>
    <source>
        <strain evidence="4 5">AJA228-03</strain>
    </source>
</reference>
<accession>A0ABD3SBD8</accession>
<evidence type="ECO:0000259" key="3">
    <source>
        <dbReference type="PROSITE" id="PS50076"/>
    </source>
</evidence>
<dbReference type="InterPro" id="IPR051938">
    <property type="entry name" value="Apopto_cytoskel_mod"/>
</dbReference>
<dbReference type="CDD" id="cd06257">
    <property type="entry name" value="DnaJ"/>
    <property type="match status" value="1"/>
</dbReference>
<comment type="caution">
    <text evidence="4">The sequence shown here is derived from an EMBL/GenBank/DDBJ whole genome shotgun (WGS) entry which is preliminary data.</text>
</comment>
<keyword evidence="5" id="KW-1185">Reference proteome</keyword>
<protein>
    <recommendedName>
        <fullName evidence="3">J domain-containing protein</fullName>
    </recommendedName>
</protein>
<dbReference type="InterPro" id="IPR001623">
    <property type="entry name" value="DnaJ_domain"/>
</dbReference>
<dbReference type="Gene3D" id="1.10.287.110">
    <property type="entry name" value="DnaJ domain"/>
    <property type="match status" value="1"/>
</dbReference>
<feature type="region of interest" description="Disordered" evidence="2">
    <location>
        <begin position="77"/>
        <end position="98"/>
    </location>
</feature>
<dbReference type="Pfam" id="PF00226">
    <property type="entry name" value="DnaJ"/>
    <property type="match status" value="1"/>
</dbReference>
<dbReference type="EMBL" id="JALLPB020000083">
    <property type="protein sequence ID" value="KAL3821825.1"/>
    <property type="molecule type" value="Genomic_DNA"/>
</dbReference>
<gene>
    <name evidence="4" type="ORF">ACHAXA_003327</name>
</gene>
<dbReference type="PANTHER" id="PTHR44145:SF3">
    <property type="entry name" value="DNAJ HOMOLOG SUBFAMILY A MEMBER 3, MITOCHONDRIAL"/>
    <property type="match status" value="1"/>
</dbReference>
<dbReference type="PROSITE" id="PS50076">
    <property type="entry name" value="DNAJ_2"/>
    <property type="match status" value="1"/>
</dbReference>
<evidence type="ECO:0000256" key="2">
    <source>
        <dbReference type="SAM" id="MobiDB-lite"/>
    </source>
</evidence>
<dbReference type="AlphaFoldDB" id="A0ABD3SBD8"/>
<name>A0ABD3SBD8_9STRA</name>
<dbReference type="PANTHER" id="PTHR44145">
    <property type="entry name" value="DNAJ HOMOLOG SUBFAMILY A MEMBER 3, MITOCHONDRIAL"/>
    <property type="match status" value="1"/>
</dbReference>
<dbReference type="InterPro" id="IPR036869">
    <property type="entry name" value="J_dom_sf"/>
</dbReference>
<keyword evidence="1" id="KW-0143">Chaperone</keyword>
<dbReference type="PRINTS" id="PR00625">
    <property type="entry name" value="JDOMAIN"/>
</dbReference>
<dbReference type="Proteomes" id="UP001530377">
    <property type="component" value="Unassembled WGS sequence"/>
</dbReference>
<evidence type="ECO:0000256" key="1">
    <source>
        <dbReference type="ARBA" id="ARBA00023186"/>
    </source>
</evidence>
<feature type="domain" description="J" evidence="3">
    <location>
        <begin position="13"/>
        <end position="78"/>
    </location>
</feature>
<dbReference type="SUPFAM" id="SSF46565">
    <property type="entry name" value="Chaperone J-domain"/>
    <property type="match status" value="1"/>
</dbReference>
<feature type="compositionally biased region" description="Polar residues" evidence="2">
    <location>
        <begin position="79"/>
        <end position="92"/>
    </location>
</feature>
<dbReference type="SMART" id="SM00271">
    <property type="entry name" value="DnaJ"/>
    <property type="match status" value="1"/>
</dbReference>
<organism evidence="4 5">
    <name type="scientific">Cyclostephanos tholiformis</name>
    <dbReference type="NCBI Taxonomy" id="382380"/>
    <lineage>
        <taxon>Eukaryota</taxon>
        <taxon>Sar</taxon>
        <taxon>Stramenopiles</taxon>
        <taxon>Ochrophyta</taxon>
        <taxon>Bacillariophyta</taxon>
        <taxon>Coscinodiscophyceae</taxon>
        <taxon>Thalassiosirophycidae</taxon>
        <taxon>Stephanodiscales</taxon>
        <taxon>Stephanodiscaceae</taxon>
        <taxon>Cyclostephanos</taxon>
    </lineage>
</organism>